<dbReference type="EMBL" id="JAFBDT010000003">
    <property type="protein sequence ID" value="MBM7561198.1"/>
    <property type="molecule type" value="Genomic_DNA"/>
</dbReference>
<dbReference type="InterPro" id="IPR017896">
    <property type="entry name" value="4Fe4S_Fe-S-bd"/>
</dbReference>
<comment type="caution">
    <text evidence="9">The sequence shown here is derived from an EMBL/GenBank/DDBJ whole genome shotgun (WGS) entry which is preliminary data.</text>
</comment>
<keyword evidence="2" id="KW-0004">4Fe-4S</keyword>
<evidence type="ECO:0000256" key="4">
    <source>
        <dbReference type="ARBA" id="ARBA00022982"/>
    </source>
</evidence>
<evidence type="ECO:0000313" key="9">
    <source>
        <dbReference type="EMBL" id="MBM7561198.1"/>
    </source>
</evidence>
<dbReference type="PANTHER" id="PTHR30176">
    <property type="entry name" value="FERREDOXIN-TYPE PROTEIN NAPH"/>
    <property type="match status" value="1"/>
</dbReference>
<dbReference type="RefSeq" id="WP_204662404.1">
    <property type="nucleotide sequence ID" value="NZ_JAFBDT010000003.1"/>
</dbReference>
<dbReference type="Pfam" id="PF12801">
    <property type="entry name" value="Fer4_5"/>
    <property type="match status" value="1"/>
</dbReference>
<feature type="transmembrane region" description="Helical" evidence="7">
    <location>
        <begin position="102"/>
        <end position="121"/>
    </location>
</feature>
<accession>A0ABS2MP89</accession>
<organism evidence="9 10">
    <name type="scientific">Fusibacter tunisiensis</name>
    <dbReference type="NCBI Taxonomy" id="1008308"/>
    <lineage>
        <taxon>Bacteria</taxon>
        <taxon>Bacillati</taxon>
        <taxon>Bacillota</taxon>
        <taxon>Clostridia</taxon>
        <taxon>Eubacteriales</taxon>
        <taxon>Eubacteriales Family XII. Incertae Sedis</taxon>
        <taxon>Fusibacter</taxon>
    </lineage>
</organism>
<protein>
    <submittedName>
        <fullName evidence="9">Polyferredoxin</fullName>
    </submittedName>
</protein>
<dbReference type="Proteomes" id="UP000767854">
    <property type="component" value="Unassembled WGS sequence"/>
</dbReference>
<feature type="domain" description="4Fe-4S ferredoxin-type" evidence="8">
    <location>
        <begin position="177"/>
        <end position="206"/>
    </location>
</feature>
<dbReference type="PROSITE" id="PS00198">
    <property type="entry name" value="4FE4S_FER_1"/>
    <property type="match status" value="1"/>
</dbReference>
<keyword evidence="7" id="KW-0812">Transmembrane</keyword>
<feature type="domain" description="4Fe-4S ferredoxin-type" evidence="8">
    <location>
        <begin position="146"/>
        <end position="175"/>
    </location>
</feature>
<keyword evidence="5" id="KW-0408">Iron</keyword>
<dbReference type="PROSITE" id="PS51379">
    <property type="entry name" value="4FE4S_FER_2"/>
    <property type="match status" value="2"/>
</dbReference>
<gene>
    <name evidence="9" type="ORF">JOC49_000715</name>
</gene>
<reference evidence="9 10" key="1">
    <citation type="submission" date="2021-01" db="EMBL/GenBank/DDBJ databases">
        <title>Genomic Encyclopedia of Type Strains, Phase IV (KMG-IV): sequencing the most valuable type-strain genomes for metagenomic binning, comparative biology and taxonomic classification.</title>
        <authorList>
            <person name="Goeker M."/>
        </authorList>
    </citation>
    <scope>NUCLEOTIDE SEQUENCE [LARGE SCALE GENOMIC DNA]</scope>
    <source>
        <strain evidence="9 10">DSM 24436</strain>
    </source>
</reference>
<keyword evidence="6" id="KW-0411">Iron-sulfur</keyword>
<dbReference type="SUPFAM" id="SSF54862">
    <property type="entry name" value="4Fe-4S ferredoxins"/>
    <property type="match status" value="1"/>
</dbReference>
<dbReference type="InterPro" id="IPR017900">
    <property type="entry name" value="4Fe4S_Fe_S_CS"/>
</dbReference>
<evidence type="ECO:0000256" key="3">
    <source>
        <dbReference type="ARBA" id="ARBA00022723"/>
    </source>
</evidence>
<keyword evidence="7" id="KW-1133">Transmembrane helix</keyword>
<sequence>MKRFWIQLAFLGLFTLIIMSGKMVLWLGIFVLSLLIGKVYGRFYCGYICPMNTTMQWAEKVSQRFGWQRGGTPKFLSHKWIPWGVLVLMGVSMILSKRILKFDMPVLIVLIVISIGLTLRYKQEVFHNHVCPYGALLKATGHSPVYTTQVDYNACIGCHKCEKVCPSGAIQVNTNTRKASVDPSICHQCTDNCAGVCPVNAIAYKK</sequence>
<dbReference type="InterPro" id="IPR051684">
    <property type="entry name" value="Electron_Trans/Redox"/>
</dbReference>
<dbReference type="InterPro" id="IPR012429">
    <property type="entry name" value="HGSNAT_cat"/>
</dbReference>
<keyword evidence="1" id="KW-0813">Transport</keyword>
<keyword evidence="10" id="KW-1185">Reference proteome</keyword>
<evidence type="ECO:0000256" key="2">
    <source>
        <dbReference type="ARBA" id="ARBA00022485"/>
    </source>
</evidence>
<evidence type="ECO:0000256" key="6">
    <source>
        <dbReference type="ARBA" id="ARBA00023014"/>
    </source>
</evidence>
<dbReference type="PANTHER" id="PTHR30176:SF3">
    <property type="entry name" value="FERREDOXIN-TYPE PROTEIN NAPH"/>
    <property type="match status" value="1"/>
</dbReference>
<proteinExistence type="predicted"/>
<evidence type="ECO:0000256" key="5">
    <source>
        <dbReference type="ARBA" id="ARBA00023004"/>
    </source>
</evidence>
<dbReference type="Pfam" id="PF07786">
    <property type="entry name" value="HGSNAT_cat"/>
    <property type="match status" value="1"/>
</dbReference>
<evidence type="ECO:0000313" key="10">
    <source>
        <dbReference type="Proteomes" id="UP000767854"/>
    </source>
</evidence>
<keyword evidence="7" id="KW-0472">Membrane</keyword>
<dbReference type="Pfam" id="PF12838">
    <property type="entry name" value="Fer4_7"/>
    <property type="match status" value="1"/>
</dbReference>
<feature type="transmembrane region" description="Helical" evidence="7">
    <location>
        <begin position="12"/>
        <end position="36"/>
    </location>
</feature>
<evidence type="ECO:0000256" key="1">
    <source>
        <dbReference type="ARBA" id="ARBA00022448"/>
    </source>
</evidence>
<evidence type="ECO:0000259" key="8">
    <source>
        <dbReference type="PROSITE" id="PS51379"/>
    </source>
</evidence>
<name>A0ABS2MP89_9FIRM</name>
<evidence type="ECO:0000256" key="7">
    <source>
        <dbReference type="SAM" id="Phobius"/>
    </source>
</evidence>
<keyword evidence="4" id="KW-0249">Electron transport</keyword>
<feature type="transmembrane region" description="Helical" evidence="7">
    <location>
        <begin position="80"/>
        <end position="95"/>
    </location>
</feature>
<keyword evidence="3" id="KW-0479">Metal-binding</keyword>
<dbReference type="Gene3D" id="3.30.70.20">
    <property type="match status" value="1"/>
</dbReference>